<keyword evidence="13" id="KW-1185">Reference proteome</keyword>
<dbReference type="SUPFAM" id="SSF53748">
    <property type="entry name" value="Phosphoglycerate kinase"/>
    <property type="match status" value="1"/>
</dbReference>
<dbReference type="Gene3D" id="3.40.50.1260">
    <property type="entry name" value="Phosphoglycerate kinase, N-terminal domain"/>
    <property type="match status" value="2"/>
</dbReference>
<comment type="subunit">
    <text evidence="11">Homodimer.</text>
</comment>
<evidence type="ECO:0000256" key="8">
    <source>
        <dbReference type="ARBA" id="ARBA00023152"/>
    </source>
</evidence>
<dbReference type="InterPro" id="IPR022896">
    <property type="entry name" value="TrioseP_Isoase_bac/euk"/>
</dbReference>
<feature type="binding site" evidence="11">
    <location>
        <position position="574"/>
    </location>
    <ligand>
        <name>substrate</name>
    </ligand>
</feature>
<gene>
    <name evidence="11 12" type="primary">tpiA</name>
    <name evidence="10" type="synonym">pgk</name>
    <name evidence="12" type="ORF">SOJ16_001363</name>
</gene>
<feature type="binding site" evidence="11">
    <location>
        <position position="614"/>
    </location>
    <ligand>
        <name>substrate</name>
    </ligand>
</feature>
<dbReference type="EC" id="2.7.2.3" evidence="10"/>
<comment type="similarity">
    <text evidence="11">Belongs to the triosephosphate isomerase family.</text>
</comment>
<evidence type="ECO:0000256" key="5">
    <source>
        <dbReference type="ARBA" id="ARBA00022741"/>
    </source>
</evidence>
<feature type="binding site" evidence="10">
    <location>
        <position position="40"/>
    </location>
    <ligand>
        <name>substrate</name>
    </ligand>
</feature>
<feature type="binding site" evidence="10">
    <location>
        <position position="205"/>
    </location>
    <ligand>
        <name>ATP</name>
        <dbReference type="ChEBI" id="CHEBI:30616"/>
    </ligand>
</feature>
<keyword evidence="9 11" id="KW-0413">Isomerase</keyword>
<keyword evidence="5 10" id="KW-0547">Nucleotide-binding</keyword>
<feature type="binding site" evidence="11">
    <location>
        <begin position="635"/>
        <end position="636"/>
    </location>
    <ligand>
        <name>substrate</name>
    </ligand>
</feature>
<dbReference type="InterPro" id="IPR015911">
    <property type="entry name" value="Phosphoglycerate_kinase_CS"/>
</dbReference>
<dbReference type="PROSITE" id="PS00111">
    <property type="entry name" value="PGLYCERATE_KINASE"/>
    <property type="match status" value="1"/>
</dbReference>
<feature type="binding site" evidence="10">
    <location>
        <begin position="63"/>
        <end position="66"/>
    </location>
    <ligand>
        <name>substrate</name>
    </ligand>
</feature>
<feature type="binding site" evidence="10">
    <location>
        <position position="155"/>
    </location>
    <ligand>
        <name>substrate</name>
    </ligand>
</feature>
<dbReference type="InterPro" id="IPR015824">
    <property type="entry name" value="Phosphoglycerate_kinase_N"/>
</dbReference>
<comment type="subunit">
    <text evidence="10">Monomer.</text>
</comment>
<comment type="catalytic activity">
    <reaction evidence="1 10">
        <text>(2R)-3-phosphoglycerate + ATP = (2R)-3-phospho-glyceroyl phosphate + ADP</text>
        <dbReference type="Rhea" id="RHEA:14801"/>
        <dbReference type="ChEBI" id="CHEBI:30616"/>
        <dbReference type="ChEBI" id="CHEBI:57604"/>
        <dbReference type="ChEBI" id="CHEBI:58272"/>
        <dbReference type="ChEBI" id="CHEBI:456216"/>
        <dbReference type="EC" id="2.7.2.3"/>
    </reaction>
</comment>
<dbReference type="InterPro" id="IPR001576">
    <property type="entry name" value="Phosphoglycerate_kinase"/>
</dbReference>
<keyword evidence="8 10" id="KW-0324">Glycolysis</keyword>
<dbReference type="InterPro" id="IPR036043">
    <property type="entry name" value="Phosphoglycerate_kinase_sf"/>
</dbReference>
<evidence type="ECO:0000256" key="10">
    <source>
        <dbReference type="HAMAP-Rule" id="MF_00145"/>
    </source>
</evidence>
<comment type="pathway">
    <text evidence="11">Carbohydrate biosynthesis; gluconeogenesis.</text>
</comment>
<dbReference type="Gene3D" id="3.20.20.70">
    <property type="entry name" value="Aldolase class I"/>
    <property type="match status" value="1"/>
</dbReference>
<dbReference type="EC" id="5.3.1.1" evidence="11"/>
<dbReference type="InterPro" id="IPR000652">
    <property type="entry name" value="Triosephosphate_isomerase"/>
</dbReference>
<evidence type="ECO:0000313" key="12">
    <source>
        <dbReference type="EMBL" id="WPX07554.1"/>
    </source>
</evidence>
<feature type="binding site" evidence="10">
    <location>
        <begin position="357"/>
        <end position="360"/>
    </location>
    <ligand>
        <name>ATP</name>
        <dbReference type="ChEBI" id="CHEBI:30616"/>
    </ligand>
</feature>
<feature type="binding site" evidence="10">
    <location>
        <position position="122"/>
    </location>
    <ligand>
        <name>substrate</name>
    </ligand>
</feature>
<comment type="similarity">
    <text evidence="10">Belongs to the phosphoglycerate kinase family.</text>
</comment>
<sequence length="650" mass="71047">MPRLNKKTIRDIDVSGKRVLVRVDFNVPQDENGNITDDRRIREALPTIKYLIDHNAKVILVSHLGRPKGKFDPKYSMAPVAKRLSELLGKEVVLAKDVIGDDAKKCVEQMKEGDVVLLENVRFHKEEEENDREFAKALASLADIYVNDAFGTAHRAHASTAGVAEFLPAVAGFLMEKEIEMLGNALANPQRPFVAILGGAKVSDKIGVITNLLEKVDSLLIGGAMAYTFLKAKGYKIGKSKCEDDKLDVAREIMKKAEEKGVNLLLPVGSIVAKEFKNDTEYMYVPSDAMPDDMMGMDIGNTTIELFSKEIKKAKTIVWNGPMGVFEFPNFAKGTEAIARAVAEAVEENGAIAIIGGGDSAAAVEKLGFADKMTHISTGGGASLEFLEGKILPGIACLLDKNPRKKIIAANWKMNKTPQEAKEFVEELKKHLDDVQAEVVICAPSILVPYVKEAIEGTNIKLGTQNMFYEEKGAYTGEISGPMLKAVGVEYVVIGHSERRQYFGETDEIVNKKVLAALKFGLKPIVCVGETLKQREYGITDELVRLQVKIALNGVSKEDVEKVVIAYEPIWAIGTGKNATPEEANRVIGIIRNVIAEMYDEDTAQKVRIQYGGSVNSANSADIFNMPEIDGGLVGGASLNAQEFAKILHY</sequence>
<dbReference type="Proteomes" id="UP001322744">
    <property type="component" value="Chromosome"/>
</dbReference>
<proteinExistence type="inferred from homology"/>
<feature type="binding site" evidence="10">
    <location>
        <position position="327"/>
    </location>
    <ligand>
        <name>ATP</name>
        <dbReference type="ChEBI" id="CHEBI:30616"/>
    </ligand>
</feature>
<dbReference type="HAMAP" id="MF_00145">
    <property type="entry name" value="Phosphoglyc_kinase"/>
    <property type="match status" value="1"/>
</dbReference>
<name>A0ABZ0TVS1_9FIRM</name>
<evidence type="ECO:0000256" key="7">
    <source>
        <dbReference type="ARBA" id="ARBA00022840"/>
    </source>
</evidence>
<reference evidence="12 13" key="1">
    <citation type="submission" date="2023-12" db="EMBL/GenBank/DDBJ databases">
        <authorList>
            <person name="Manesh M.J.H."/>
            <person name="Bing R.G."/>
            <person name="Willard D.J."/>
            <person name="Kelly R.M."/>
        </authorList>
    </citation>
    <scope>NUCLEOTIDE SEQUENCE [LARGE SCALE GENOMIC DNA]</scope>
    <source>
        <strain evidence="12 13">DSM 8977</strain>
    </source>
</reference>
<evidence type="ECO:0000256" key="11">
    <source>
        <dbReference type="HAMAP-Rule" id="MF_00147"/>
    </source>
</evidence>
<dbReference type="PROSITE" id="PS00171">
    <property type="entry name" value="TIM_1"/>
    <property type="match status" value="1"/>
</dbReference>
<evidence type="ECO:0000256" key="6">
    <source>
        <dbReference type="ARBA" id="ARBA00022777"/>
    </source>
</evidence>
<comment type="catalytic activity">
    <reaction evidence="11">
        <text>D-glyceraldehyde 3-phosphate = dihydroxyacetone phosphate</text>
        <dbReference type="Rhea" id="RHEA:18585"/>
        <dbReference type="ChEBI" id="CHEBI:57642"/>
        <dbReference type="ChEBI" id="CHEBI:59776"/>
        <dbReference type="EC" id="5.3.1.1"/>
    </reaction>
</comment>
<evidence type="ECO:0000313" key="13">
    <source>
        <dbReference type="Proteomes" id="UP001322744"/>
    </source>
</evidence>
<dbReference type="Pfam" id="PF00121">
    <property type="entry name" value="TIM"/>
    <property type="match status" value="1"/>
</dbReference>
<accession>A0ABZ0TVS1</accession>
<dbReference type="SUPFAM" id="SSF51351">
    <property type="entry name" value="Triosephosphate isomerase (TIM)"/>
    <property type="match status" value="1"/>
</dbReference>
<dbReference type="PANTHER" id="PTHR11406:SF23">
    <property type="entry name" value="PHOSPHOGLYCERATE KINASE 1, CHLOROPLASTIC-RELATED"/>
    <property type="match status" value="1"/>
</dbReference>
<comment type="pathway">
    <text evidence="2 10">Carbohydrate degradation; glycolysis; pyruvate from D-glyceraldehyde 3-phosphate: step 2/5.</text>
</comment>
<feature type="active site" description="Proton acceptor" evidence="11">
    <location>
        <position position="568"/>
    </location>
</feature>
<dbReference type="PRINTS" id="PR00477">
    <property type="entry name" value="PHGLYCKINASE"/>
</dbReference>
<keyword evidence="6 10" id="KW-0418">Kinase</keyword>
<evidence type="ECO:0000256" key="9">
    <source>
        <dbReference type="ARBA" id="ARBA00023235"/>
    </source>
</evidence>
<dbReference type="PROSITE" id="PS51440">
    <property type="entry name" value="TIM_2"/>
    <property type="match status" value="1"/>
</dbReference>
<evidence type="ECO:0000256" key="2">
    <source>
        <dbReference type="ARBA" id="ARBA00004838"/>
    </source>
</evidence>
<keyword evidence="3 11" id="KW-0312">Gluconeogenesis</keyword>
<feature type="binding site" evidence="11">
    <location>
        <begin position="411"/>
        <end position="413"/>
    </location>
    <ligand>
        <name>substrate</name>
    </ligand>
</feature>
<dbReference type="Pfam" id="PF00162">
    <property type="entry name" value="PGK"/>
    <property type="match status" value="1"/>
</dbReference>
<keyword evidence="10" id="KW-0963">Cytoplasm</keyword>
<evidence type="ECO:0000256" key="4">
    <source>
        <dbReference type="ARBA" id="ARBA00022679"/>
    </source>
</evidence>
<evidence type="ECO:0000256" key="1">
    <source>
        <dbReference type="ARBA" id="ARBA00000642"/>
    </source>
</evidence>
<dbReference type="GO" id="GO:0004807">
    <property type="term" value="F:triose-phosphate isomerase activity"/>
    <property type="evidence" value="ECO:0007669"/>
    <property type="project" value="UniProtKB-EC"/>
</dbReference>
<feature type="binding site" evidence="10">
    <location>
        <position position="296"/>
    </location>
    <ligand>
        <name>ATP</name>
        <dbReference type="ChEBI" id="CHEBI:30616"/>
    </ligand>
</feature>
<dbReference type="EMBL" id="CP139957">
    <property type="protein sequence ID" value="WPX07554.1"/>
    <property type="molecule type" value="Genomic_DNA"/>
</dbReference>
<dbReference type="PANTHER" id="PTHR11406">
    <property type="entry name" value="PHOSPHOGLYCERATE KINASE"/>
    <property type="match status" value="1"/>
</dbReference>
<organism evidence="12 13">
    <name type="scientific">Anaerocellum danielii</name>
    <dbReference type="NCBI Taxonomy" id="1387557"/>
    <lineage>
        <taxon>Bacteria</taxon>
        <taxon>Bacillati</taxon>
        <taxon>Bacillota</taxon>
        <taxon>Bacillota incertae sedis</taxon>
        <taxon>Caldicellulosiruptorales</taxon>
        <taxon>Caldicellulosiruptoraceae</taxon>
        <taxon>Anaerocellum</taxon>
    </lineage>
</organism>
<dbReference type="InterPro" id="IPR013785">
    <property type="entry name" value="Aldolase_TIM"/>
</dbReference>
<dbReference type="NCBIfam" id="NF010569">
    <property type="entry name" value="PRK13962.1"/>
    <property type="match status" value="1"/>
</dbReference>
<feature type="binding site" evidence="10">
    <location>
        <begin position="24"/>
        <end position="26"/>
    </location>
    <ligand>
        <name>substrate</name>
    </ligand>
</feature>
<protein>
    <recommendedName>
        <fullName evidence="10 11">Multifunctional fusion protein</fullName>
    </recommendedName>
    <domain>
        <recommendedName>
            <fullName evidence="11">Triosephosphate isomerase</fullName>
            <shortName evidence="11">TIM</shortName>
            <shortName evidence="11">TPI</shortName>
            <ecNumber evidence="11">5.3.1.1</ecNumber>
        </recommendedName>
        <alternativeName>
            <fullName evidence="11">Triose-phosphate isomerase</fullName>
        </alternativeName>
    </domain>
    <domain>
        <recommendedName>
            <fullName evidence="10">Phosphoglycerate kinase</fullName>
            <ecNumber evidence="10">2.7.2.3</ecNumber>
        </recommendedName>
    </domain>
</protein>
<feature type="active site" description="Electrophile" evidence="11">
    <location>
        <position position="496"/>
    </location>
</feature>
<dbReference type="NCBIfam" id="TIGR00419">
    <property type="entry name" value="tim"/>
    <property type="match status" value="1"/>
</dbReference>
<dbReference type="InterPro" id="IPR020861">
    <property type="entry name" value="Triosephosphate_isomerase_AS"/>
</dbReference>
<keyword evidence="7 10" id="KW-0067">ATP-binding</keyword>
<dbReference type="HAMAP" id="MF_00147_B">
    <property type="entry name" value="TIM_B"/>
    <property type="match status" value="1"/>
</dbReference>
<dbReference type="InterPro" id="IPR035990">
    <property type="entry name" value="TIM_sf"/>
</dbReference>
<evidence type="ECO:0000256" key="3">
    <source>
        <dbReference type="ARBA" id="ARBA00022432"/>
    </source>
</evidence>
<comment type="subcellular location">
    <subcellularLocation>
        <location evidence="10">Cytoplasm</location>
    </subcellularLocation>
</comment>
<keyword evidence="4 10" id="KW-0808">Transferase</keyword>
<comment type="pathway">
    <text evidence="11">Carbohydrate degradation; glycolysis; D-glyceraldehyde 3-phosphate from glycerone phosphate: step 1/1.</text>
</comment>
<dbReference type="CDD" id="cd00311">
    <property type="entry name" value="TIM"/>
    <property type="match status" value="1"/>
</dbReference>
<dbReference type="CDD" id="cd00318">
    <property type="entry name" value="Phosphoglycerate_kinase"/>
    <property type="match status" value="1"/>
</dbReference>
<comment type="function">
    <text evidence="11">Involved in the gluconeogenesis. Catalyzes stereospecifically the conversion of dihydroxyacetone phosphate (DHAP) to D-glyceraldehyde-3-phosphate (G3P).</text>
</comment>
<dbReference type="RefSeq" id="WP_045174868.1">
    <property type="nucleotide sequence ID" value="NZ_CP139957.1"/>
</dbReference>